<feature type="transmembrane region" description="Helical" evidence="1">
    <location>
        <begin position="37"/>
        <end position="58"/>
    </location>
</feature>
<proteinExistence type="predicted"/>
<dbReference type="Proteomes" id="UP000306758">
    <property type="component" value="Unassembled WGS sequence"/>
</dbReference>
<keyword evidence="1" id="KW-0472">Membrane</keyword>
<dbReference type="EMBL" id="QXNI01000018">
    <property type="protein sequence ID" value="THA10238.1"/>
    <property type="molecule type" value="Genomic_DNA"/>
</dbReference>
<feature type="domain" description="Trimeric autotransporter adhesin YadA-like head" evidence="2">
    <location>
        <begin position="76"/>
        <end position="102"/>
    </location>
</feature>
<evidence type="ECO:0000313" key="4">
    <source>
        <dbReference type="EMBL" id="THA10238.1"/>
    </source>
</evidence>
<keyword evidence="1" id="KW-1133">Transmembrane helix</keyword>
<dbReference type="SUPFAM" id="SSF101967">
    <property type="entry name" value="Adhesin YadA, collagen-binding domain"/>
    <property type="match status" value="1"/>
</dbReference>
<dbReference type="InterPro" id="IPR024973">
    <property type="entry name" value="ESPR"/>
</dbReference>
<dbReference type="Gene3D" id="2.150.10.10">
    <property type="entry name" value="Serralysin-like metalloprotease, C-terminal"/>
    <property type="match status" value="1"/>
</dbReference>
<dbReference type="AlphaFoldDB" id="A0A4S2Q187"/>
<sequence>MNKIFRVIWNHATQSWVAVSELTKAKGKTKSKTEKKISVFAVSLITVGASVIGGSAVAANVEYNAGRVWGGQGASAGGNSAIALGWAAKAPGEQAVAIGNEATTSNGYSTALGAQTKATGSYSTALGAKANAAGNDTIAIGNASQATNRRGVAIGLQAK</sequence>
<evidence type="ECO:0000256" key="1">
    <source>
        <dbReference type="SAM" id="Phobius"/>
    </source>
</evidence>
<organism evidence="4 5">
    <name type="scientific">Rodentibacter pneumotropicus</name>
    <dbReference type="NCBI Taxonomy" id="758"/>
    <lineage>
        <taxon>Bacteria</taxon>
        <taxon>Pseudomonadati</taxon>
        <taxon>Pseudomonadota</taxon>
        <taxon>Gammaproteobacteria</taxon>
        <taxon>Pasteurellales</taxon>
        <taxon>Pasteurellaceae</taxon>
        <taxon>Rodentibacter</taxon>
    </lineage>
</organism>
<reference evidence="4 5" key="1">
    <citation type="journal article" date="2019" name="Vet. Microbiol.">
        <title>Development of multi locus sequence typing (MLST) of Rodentibacter pneumotropicus.</title>
        <authorList>
            <person name="Adhikary S."/>
            <person name="Bisgaard M."/>
            <person name="Boot R."/>
            <person name="Benga L."/>
            <person name="Nicklas W."/>
            <person name="Christensen H."/>
        </authorList>
    </citation>
    <scope>NUCLEOTIDE SEQUENCE [LARGE SCALE GENOMIC DNA]</scope>
    <source>
        <strain evidence="4 5">Ac84</strain>
    </source>
</reference>
<dbReference type="GO" id="GO:0019867">
    <property type="term" value="C:outer membrane"/>
    <property type="evidence" value="ECO:0007669"/>
    <property type="project" value="InterPro"/>
</dbReference>
<dbReference type="Pfam" id="PF13018">
    <property type="entry name" value="ESPR"/>
    <property type="match status" value="1"/>
</dbReference>
<evidence type="ECO:0000313" key="5">
    <source>
        <dbReference type="Proteomes" id="UP000306758"/>
    </source>
</evidence>
<gene>
    <name evidence="4" type="ORF">D3M78_03855</name>
</gene>
<feature type="domain" description="Trimeric autotransporter adhesin YadA-like head" evidence="2">
    <location>
        <begin position="132"/>
        <end position="158"/>
    </location>
</feature>
<accession>A0A4S2Q187</accession>
<keyword evidence="1" id="KW-0812">Transmembrane</keyword>
<dbReference type="Pfam" id="PF05658">
    <property type="entry name" value="YadA_head"/>
    <property type="match status" value="3"/>
</dbReference>
<evidence type="ECO:0000259" key="2">
    <source>
        <dbReference type="Pfam" id="PF05658"/>
    </source>
</evidence>
<dbReference type="InterPro" id="IPR011049">
    <property type="entry name" value="Serralysin-like_metalloprot_C"/>
</dbReference>
<evidence type="ECO:0000259" key="3">
    <source>
        <dbReference type="Pfam" id="PF13018"/>
    </source>
</evidence>
<evidence type="ECO:0008006" key="6">
    <source>
        <dbReference type="Google" id="ProtNLM"/>
    </source>
</evidence>
<protein>
    <recommendedName>
        <fullName evidence="6">Autotransporter adhesin</fullName>
    </recommendedName>
</protein>
<name>A0A4S2Q187_9PAST</name>
<comment type="caution">
    <text evidence="4">The sequence shown here is derived from an EMBL/GenBank/DDBJ whole genome shotgun (WGS) entry which is preliminary data.</text>
</comment>
<feature type="domain" description="Trimeric autotransporter adhesin YadA-like head" evidence="2">
    <location>
        <begin position="108"/>
        <end position="130"/>
    </location>
</feature>
<dbReference type="InterPro" id="IPR008640">
    <property type="entry name" value="Adhesin_Head_dom"/>
</dbReference>
<feature type="domain" description="ESPR" evidence="3">
    <location>
        <begin position="1"/>
        <end position="46"/>
    </location>
</feature>
<dbReference type="RefSeq" id="WP_136123258.1">
    <property type="nucleotide sequence ID" value="NZ_QXNI01000018.1"/>
</dbReference>